<keyword evidence="6 13" id="KW-0812">Transmembrane</keyword>
<evidence type="ECO:0000256" key="9">
    <source>
        <dbReference type="ARBA" id="ARBA00022840"/>
    </source>
</evidence>
<dbReference type="PRINTS" id="PR00344">
    <property type="entry name" value="BCTRLSENSOR"/>
</dbReference>
<comment type="subcellular location">
    <subcellularLocation>
        <location evidence="2">Membrane</location>
        <topology evidence="2">Multi-pass membrane protein</topology>
    </subcellularLocation>
</comment>
<dbReference type="InterPro" id="IPR005467">
    <property type="entry name" value="His_kinase_dom"/>
</dbReference>
<dbReference type="InterPro" id="IPR036890">
    <property type="entry name" value="HATPase_C_sf"/>
</dbReference>
<keyword evidence="7" id="KW-0547">Nucleotide-binding</keyword>
<dbReference type="Gene3D" id="1.20.120.620">
    <property type="entry name" value="Backbone structure of the membrane domain of e. Coli histidine kinase receptor kdpd"/>
    <property type="match status" value="1"/>
</dbReference>
<evidence type="ECO:0000256" key="12">
    <source>
        <dbReference type="ARBA" id="ARBA00023136"/>
    </source>
</evidence>
<dbReference type="InterPro" id="IPR025201">
    <property type="entry name" value="KdpD_TM"/>
</dbReference>
<feature type="transmembrane region" description="Helical" evidence="13">
    <location>
        <begin position="102"/>
        <end position="121"/>
    </location>
</feature>
<dbReference type="GO" id="GO:0005886">
    <property type="term" value="C:plasma membrane"/>
    <property type="evidence" value="ECO:0007669"/>
    <property type="project" value="TreeGrafter"/>
</dbReference>
<dbReference type="Gene3D" id="3.30.565.10">
    <property type="entry name" value="Histidine kinase-like ATPase, C-terminal domain"/>
    <property type="match status" value="1"/>
</dbReference>
<dbReference type="Gene3D" id="3.30.450.40">
    <property type="match status" value="1"/>
</dbReference>
<evidence type="ECO:0000256" key="11">
    <source>
        <dbReference type="ARBA" id="ARBA00023012"/>
    </source>
</evidence>
<dbReference type="InterPro" id="IPR029016">
    <property type="entry name" value="GAF-like_dom_sf"/>
</dbReference>
<dbReference type="EC" id="2.7.13.3" evidence="3"/>
<dbReference type="Gene3D" id="1.10.287.130">
    <property type="match status" value="1"/>
</dbReference>
<sequence length="523" mass="59208">MLQLNHFIYKYINLYKKNFLKNILLMILVMAMCTIVSIIFNNLNMSETNIVMIYLLGILLYSYMAEGYVYSFFASVGGVLLYNFFFTEPYYTLQVYSPDYPIIFLVMFIVGSITSMLTIRVKIESQLVVDREKYISSLYYVTKRLLDVKSCNELAEISADELSKQFNADVLVSFFNSSGNVNCRIVNGEDVFNDGTDYMASMEAYQSGSPCGCGTTLFSGAKAYYSPILSHNGSLGVIGISLRKNVSLVNTQRTFIDVISRQIAVVLERERIYEKQQKTQIEIQKERLRSDILRSISHDLRTPLAGIMGLASTAHDNYEKLSDEVKITFLQSIYEDADWLNELVENILQTTRFEEGRIKLNIKEEAAEEIITEAVTHVKKHSSGHEIHVKIPDEIIILQVDGILIRQVIINLLNNAINYSPRGSKITVSLFRENNNVVFEVSDNGPGISQEEISHIFERYYQRSTQSSSNRKGMGLGLSLCKSIIEAHNGEISMRNNVPNGTIVSFYIKSGEENVNGAAHFNS</sequence>
<dbReference type="InterPro" id="IPR036097">
    <property type="entry name" value="HisK_dim/P_sf"/>
</dbReference>
<dbReference type="Pfam" id="PF13493">
    <property type="entry name" value="DUF4118"/>
    <property type="match status" value="1"/>
</dbReference>
<reference evidence="15" key="1">
    <citation type="submission" date="2019-08" db="EMBL/GenBank/DDBJ databases">
        <authorList>
            <person name="Kucharzyk K."/>
            <person name="Murdoch R.W."/>
            <person name="Higgins S."/>
            <person name="Loffler F."/>
        </authorList>
    </citation>
    <scope>NUCLEOTIDE SEQUENCE</scope>
</reference>
<organism evidence="15">
    <name type="scientific">bioreactor metagenome</name>
    <dbReference type="NCBI Taxonomy" id="1076179"/>
    <lineage>
        <taxon>unclassified sequences</taxon>
        <taxon>metagenomes</taxon>
        <taxon>ecological metagenomes</taxon>
    </lineage>
</organism>
<dbReference type="InterPro" id="IPR003661">
    <property type="entry name" value="HisK_dim/P_dom"/>
</dbReference>
<dbReference type="SMART" id="SM00388">
    <property type="entry name" value="HisKA"/>
    <property type="match status" value="1"/>
</dbReference>
<keyword evidence="4" id="KW-0597">Phosphoprotein</keyword>
<evidence type="ECO:0000256" key="8">
    <source>
        <dbReference type="ARBA" id="ARBA00022777"/>
    </source>
</evidence>
<dbReference type="InterPro" id="IPR004358">
    <property type="entry name" value="Sig_transdc_His_kin-like_C"/>
</dbReference>
<dbReference type="SUPFAM" id="SSF55874">
    <property type="entry name" value="ATPase domain of HSP90 chaperone/DNA topoisomerase II/histidine kinase"/>
    <property type="match status" value="1"/>
</dbReference>
<evidence type="ECO:0000256" key="3">
    <source>
        <dbReference type="ARBA" id="ARBA00012438"/>
    </source>
</evidence>
<proteinExistence type="predicted"/>
<dbReference type="PANTHER" id="PTHR45569">
    <property type="entry name" value="SENSOR PROTEIN KDPD"/>
    <property type="match status" value="1"/>
</dbReference>
<keyword evidence="8" id="KW-0418">Kinase</keyword>
<dbReference type="Pfam" id="PF02518">
    <property type="entry name" value="HATPase_c"/>
    <property type="match status" value="1"/>
</dbReference>
<evidence type="ECO:0000256" key="10">
    <source>
        <dbReference type="ARBA" id="ARBA00022989"/>
    </source>
</evidence>
<dbReference type="CDD" id="cd00075">
    <property type="entry name" value="HATPase"/>
    <property type="match status" value="1"/>
</dbReference>
<dbReference type="FunFam" id="3.30.565.10:FF:000006">
    <property type="entry name" value="Sensor histidine kinase WalK"/>
    <property type="match status" value="1"/>
</dbReference>
<keyword evidence="11" id="KW-0902">Two-component regulatory system</keyword>
<dbReference type="InterPro" id="IPR052023">
    <property type="entry name" value="Histidine_kinase_KdpD"/>
</dbReference>
<dbReference type="EMBL" id="VSSQ01001314">
    <property type="protein sequence ID" value="MPM07249.1"/>
    <property type="molecule type" value="Genomic_DNA"/>
</dbReference>
<dbReference type="PANTHER" id="PTHR45569:SF1">
    <property type="entry name" value="SENSOR PROTEIN KDPD"/>
    <property type="match status" value="1"/>
</dbReference>
<dbReference type="AlphaFoldDB" id="A0A644WU27"/>
<evidence type="ECO:0000256" key="2">
    <source>
        <dbReference type="ARBA" id="ARBA00004141"/>
    </source>
</evidence>
<keyword evidence="10 13" id="KW-1133">Transmembrane helix</keyword>
<comment type="catalytic activity">
    <reaction evidence="1">
        <text>ATP + protein L-histidine = ADP + protein N-phospho-L-histidine.</text>
        <dbReference type="EC" id="2.7.13.3"/>
    </reaction>
</comment>
<dbReference type="Pfam" id="PF00512">
    <property type="entry name" value="HisKA"/>
    <property type="match status" value="1"/>
</dbReference>
<evidence type="ECO:0000256" key="7">
    <source>
        <dbReference type="ARBA" id="ARBA00022741"/>
    </source>
</evidence>
<accession>A0A644WU27</accession>
<evidence type="ECO:0000256" key="1">
    <source>
        <dbReference type="ARBA" id="ARBA00000085"/>
    </source>
</evidence>
<name>A0A644WU27_9ZZZZ</name>
<dbReference type="PROSITE" id="PS50109">
    <property type="entry name" value="HIS_KIN"/>
    <property type="match status" value="1"/>
</dbReference>
<dbReference type="SMART" id="SM00387">
    <property type="entry name" value="HATPase_c"/>
    <property type="match status" value="1"/>
</dbReference>
<dbReference type="GO" id="GO:0000155">
    <property type="term" value="F:phosphorelay sensor kinase activity"/>
    <property type="evidence" value="ECO:0007669"/>
    <property type="project" value="InterPro"/>
</dbReference>
<gene>
    <name evidence="15" type="primary">kdpD_13</name>
    <name evidence="15" type="ORF">SDC9_53555</name>
</gene>
<evidence type="ECO:0000259" key="14">
    <source>
        <dbReference type="PROSITE" id="PS50109"/>
    </source>
</evidence>
<dbReference type="SUPFAM" id="SSF47384">
    <property type="entry name" value="Homodimeric domain of signal transducing histidine kinase"/>
    <property type="match status" value="1"/>
</dbReference>
<evidence type="ECO:0000256" key="6">
    <source>
        <dbReference type="ARBA" id="ARBA00022692"/>
    </source>
</evidence>
<dbReference type="CDD" id="cd00082">
    <property type="entry name" value="HisKA"/>
    <property type="match status" value="1"/>
</dbReference>
<comment type="caution">
    <text evidence="15">The sequence shown here is derived from an EMBL/GenBank/DDBJ whole genome shotgun (WGS) entry which is preliminary data.</text>
</comment>
<dbReference type="InterPro" id="IPR003594">
    <property type="entry name" value="HATPase_dom"/>
</dbReference>
<feature type="domain" description="Histidine kinase" evidence="14">
    <location>
        <begin position="295"/>
        <end position="512"/>
    </location>
</feature>
<evidence type="ECO:0000256" key="5">
    <source>
        <dbReference type="ARBA" id="ARBA00022679"/>
    </source>
</evidence>
<dbReference type="InterPro" id="IPR038318">
    <property type="entry name" value="KdpD_sf"/>
</dbReference>
<dbReference type="GO" id="GO:0005524">
    <property type="term" value="F:ATP binding"/>
    <property type="evidence" value="ECO:0007669"/>
    <property type="project" value="UniProtKB-KW"/>
</dbReference>
<evidence type="ECO:0000256" key="4">
    <source>
        <dbReference type="ARBA" id="ARBA00022553"/>
    </source>
</evidence>
<keyword evidence="12 13" id="KW-0472">Membrane</keyword>
<keyword evidence="9" id="KW-0067">ATP-binding</keyword>
<evidence type="ECO:0000256" key="13">
    <source>
        <dbReference type="SAM" id="Phobius"/>
    </source>
</evidence>
<keyword evidence="5 15" id="KW-0808">Transferase</keyword>
<feature type="transmembrane region" description="Helical" evidence="13">
    <location>
        <begin position="20"/>
        <end position="40"/>
    </location>
</feature>
<protein>
    <recommendedName>
        <fullName evidence="3">histidine kinase</fullName>
        <ecNumber evidence="3">2.7.13.3</ecNumber>
    </recommendedName>
</protein>
<feature type="transmembrane region" description="Helical" evidence="13">
    <location>
        <begin position="52"/>
        <end position="82"/>
    </location>
</feature>
<evidence type="ECO:0000313" key="15">
    <source>
        <dbReference type="EMBL" id="MPM07249.1"/>
    </source>
</evidence>